<keyword evidence="2" id="KW-1185">Reference proteome</keyword>
<accession>A0A251T550</accession>
<name>A0A251T550_HELAN</name>
<sequence>MGFTGGKHGGADAIVDEVPYIKMFLSKYSDVCAMVSSQPITFYFGFVRRRVEI</sequence>
<organism evidence="1 2">
    <name type="scientific">Helianthus annuus</name>
    <name type="common">Common sunflower</name>
    <dbReference type="NCBI Taxonomy" id="4232"/>
    <lineage>
        <taxon>Eukaryota</taxon>
        <taxon>Viridiplantae</taxon>
        <taxon>Streptophyta</taxon>
        <taxon>Embryophyta</taxon>
        <taxon>Tracheophyta</taxon>
        <taxon>Spermatophyta</taxon>
        <taxon>Magnoliopsida</taxon>
        <taxon>eudicotyledons</taxon>
        <taxon>Gunneridae</taxon>
        <taxon>Pentapetalae</taxon>
        <taxon>asterids</taxon>
        <taxon>campanulids</taxon>
        <taxon>Asterales</taxon>
        <taxon>Asteraceae</taxon>
        <taxon>Asteroideae</taxon>
        <taxon>Heliantheae alliance</taxon>
        <taxon>Heliantheae</taxon>
        <taxon>Helianthus</taxon>
    </lineage>
</organism>
<evidence type="ECO:0000313" key="2">
    <source>
        <dbReference type="Proteomes" id="UP000215914"/>
    </source>
</evidence>
<dbReference type="EMBL" id="CM007901">
    <property type="protein sequence ID" value="OTG06277.1"/>
    <property type="molecule type" value="Genomic_DNA"/>
</dbReference>
<proteinExistence type="predicted"/>
<dbReference type="AlphaFoldDB" id="A0A251T550"/>
<protein>
    <submittedName>
        <fullName evidence="1">Uncharacterized protein</fullName>
    </submittedName>
</protein>
<dbReference type="Proteomes" id="UP000215914">
    <property type="component" value="Chromosome 12"/>
</dbReference>
<dbReference type="InParanoid" id="A0A251T550"/>
<evidence type="ECO:0000313" key="1">
    <source>
        <dbReference type="EMBL" id="OTG06277.1"/>
    </source>
</evidence>
<gene>
    <name evidence="1" type="ORF">HannXRQ_Chr12g0383011</name>
</gene>
<reference evidence="2" key="1">
    <citation type="journal article" date="2017" name="Nature">
        <title>The sunflower genome provides insights into oil metabolism, flowering and Asterid evolution.</title>
        <authorList>
            <person name="Badouin H."/>
            <person name="Gouzy J."/>
            <person name="Grassa C.J."/>
            <person name="Murat F."/>
            <person name="Staton S.E."/>
            <person name="Cottret L."/>
            <person name="Lelandais-Briere C."/>
            <person name="Owens G.L."/>
            <person name="Carrere S."/>
            <person name="Mayjonade B."/>
            <person name="Legrand L."/>
            <person name="Gill N."/>
            <person name="Kane N.C."/>
            <person name="Bowers J.E."/>
            <person name="Hubner S."/>
            <person name="Bellec A."/>
            <person name="Berard A."/>
            <person name="Berges H."/>
            <person name="Blanchet N."/>
            <person name="Boniface M.C."/>
            <person name="Brunel D."/>
            <person name="Catrice O."/>
            <person name="Chaidir N."/>
            <person name="Claudel C."/>
            <person name="Donnadieu C."/>
            <person name="Faraut T."/>
            <person name="Fievet G."/>
            <person name="Helmstetter N."/>
            <person name="King M."/>
            <person name="Knapp S.J."/>
            <person name="Lai Z."/>
            <person name="Le Paslier M.C."/>
            <person name="Lippi Y."/>
            <person name="Lorenzon L."/>
            <person name="Mandel J.R."/>
            <person name="Marage G."/>
            <person name="Marchand G."/>
            <person name="Marquand E."/>
            <person name="Bret-Mestries E."/>
            <person name="Morien E."/>
            <person name="Nambeesan S."/>
            <person name="Nguyen T."/>
            <person name="Pegot-Espagnet P."/>
            <person name="Pouilly N."/>
            <person name="Raftis F."/>
            <person name="Sallet E."/>
            <person name="Schiex T."/>
            <person name="Thomas J."/>
            <person name="Vandecasteele C."/>
            <person name="Vares D."/>
            <person name="Vear F."/>
            <person name="Vautrin S."/>
            <person name="Crespi M."/>
            <person name="Mangin B."/>
            <person name="Burke J.M."/>
            <person name="Salse J."/>
            <person name="Munos S."/>
            <person name="Vincourt P."/>
            <person name="Rieseberg L.H."/>
            <person name="Langlade N.B."/>
        </authorList>
    </citation>
    <scope>NUCLEOTIDE SEQUENCE [LARGE SCALE GENOMIC DNA]</scope>
    <source>
        <strain evidence="2">cv. SF193</strain>
    </source>
</reference>